<evidence type="ECO:0000256" key="1">
    <source>
        <dbReference type="SAM" id="Phobius"/>
    </source>
</evidence>
<protein>
    <recommendedName>
        <fullName evidence="2">DUF4190 domain-containing protein</fullName>
    </recommendedName>
</protein>
<feature type="domain" description="DUF4190" evidence="2">
    <location>
        <begin position="18"/>
        <end position="81"/>
    </location>
</feature>
<dbReference type="RefSeq" id="WP_176955457.1">
    <property type="nucleotide sequence ID" value="NZ_FNCN01000012.1"/>
</dbReference>
<evidence type="ECO:0000313" key="4">
    <source>
        <dbReference type="Proteomes" id="UP000198923"/>
    </source>
</evidence>
<feature type="transmembrane region" description="Helical" evidence="1">
    <location>
        <begin position="63"/>
        <end position="85"/>
    </location>
</feature>
<name>A0A1G8AB43_9ACTN</name>
<sequence length="86" mass="8767">MNYPPPHSWGPPARTSGLAVAAFLLGLTSLLMPCLAGLPGLVGIALGHSARGQIKRGHRGGNGIAVAALILSYMSLVWLALVVAAQ</sequence>
<keyword evidence="1" id="KW-1133">Transmembrane helix</keyword>
<evidence type="ECO:0000313" key="3">
    <source>
        <dbReference type="EMBL" id="SDH18255.1"/>
    </source>
</evidence>
<accession>A0A1G8AB43</accession>
<feature type="transmembrane region" description="Helical" evidence="1">
    <location>
        <begin position="20"/>
        <end position="42"/>
    </location>
</feature>
<dbReference type="AlphaFoldDB" id="A0A1G8AB43"/>
<organism evidence="3 4">
    <name type="scientific">Sinosporangium album</name>
    <dbReference type="NCBI Taxonomy" id="504805"/>
    <lineage>
        <taxon>Bacteria</taxon>
        <taxon>Bacillati</taxon>
        <taxon>Actinomycetota</taxon>
        <taxon>Actinomycetes</taxon>
        <taxon>Streptosporangiales</taxon>
        <taxon>Streptosporangiaceae</taxon>
        <taxon>Sinosporangium</taxon>
    </lineage>
</organism>
<proteinExistence type="predicted"/>
<keyword evidence="1" id="KW-0812">Transmembrane</keyword>
<keyword evidence="4" id="KW-1185">Reference proteome</keyword>
<gene>
    <name evidence="3" type="ORF">SAMN05421505_11290</name>
</gene>
<reference evidence="3 4" key="1">
    <citation type="submission" date="2016-10" db="EMBL/GenBank/DDBJ databases">
        <authorList>
            <person name="de Groot N.N."/>
        </authorList>
    </citation>
    <scope>NUCLEOTIDE SEQUENCE [LARGE SCALE GENOMIC DNA]</scope>
    <source>
        <strain evidence="3 4">CPCC 201354</strain>
    </source>
</reference>
<dbReference type="InterPro" id="IPR025241">
    <property type="entry name" value="DUF4190"/>
</dbReference>
<dbReference type="Pfam" id="PF13828">
    <property type="entry name" value="DUF4190"/>
    <property type="match status" value="1"/>
</dbReference>
<dbReference type="EMBL" id="FNCN01000012">
    <property type="protein sequence ID" value="SDH18255.1"/>
    <property type="molecule type" value="Genomic_DNA"/>
</dbReference>
<dbReference type="Proteomes" id="UP000198923">
    <property type="component" value="Unassembled WGS sequence"/>
</dbReference>
<evidence type="ECO:0000259" key="2">
    <source>
        <dbReference type="Pfam" id="PF13828"/>
    </source>
</evidence>
<dbReference type="STRING" id="504805.SAMN05421505_11290"/>
<keyword evidence="1" id="KW-0472">Membrane</keyword>